<evidence type="ECO:0000256" key="5">
    <source>
        <dbReference type="ARBA" id="ARBA00023150"/>
    </source>
</evidence>
<name>A0ABY1HY90_9ACTO</name>
<dbReference type="Gene3D" id="2.170.190.11">
    <property type="entry name" value="Molybdopterin biosynthesis moea protein, domain 3"/>
    <property type="match status" value="1"/>
</dbReference>
<dbReference type="EC" id="2.10.1.1" evidence="7"/>
<evidence type="ECO:0000313" key="9">
    <source>
        <dbReference type="EMBL" id="SHI30499.1"/>
    </source>
</evidence>
<dbReference type="Pfam" id="PF03454">
    <property type="entry name" value="MoeA_C"/>
    <property type="match status" value="1"/>
</dbReference>
<gene>
    <name evidence="9" type="ORF">SAMN05216246_101160</name>
</gene>
<evidence type="ECO:0000256" key="3">
    <source>
        <dbReference type="ARBA" id="ARBA00010763"/>
    </source>
</evidence>
<keyword evidence="7" id="KW-0460">Magnesium</keyword>
<dbReference type="SUPFAM" id="SSF63867">
    <property type="entry name" value="MoeA C-terminal domain-like"/>
    <property type="match status" value="1"/>
</dbReference>
<keyword evidence="5 7" id="KW-0501">Molybdenum cofactor biosynthesis</keyword>
<dbReference type="Pfam" id="PF03453">
    <property type="entry name" value="MoeA_N"/>
    <property type="match status" value="1"/>
</dbReference>
<evidence type="ECO:0000313" key="10">
    <source>
        <dbReference type="Proteomes" id="UP000184390"/>
    </source>
</evidence>
<dbReference type="Gene3D" id="3.40.980.10">
    <property type="entry name" value="MoaB/Mog-like domain"/>
    <property type="match status" value="1"/>
</dbReference>
<comment type="pathway">
    <text evidence="2 7">Cofactor biosynthesis; molybdopterin biosynthesis.</text>
</comment>
<dbReference type="RefSeq" id="WP_073451113.1">
    <property type="nucleotide sequence ID" value="NZ_FQYL01000001.1"/>
</dbReference>
<dbReference type="Pfam" id="PF00994">
    <property type="entry name" value="MoCF_biosynth"/>
    <property type="match status" value="1"/>
</dbReference>
<dbReference type="InterPro" id="IPR001453">
    <property type="entry name" value="MoaB/Mog_dom"/>
</dbReference>
<keyword evidence="4 7" id="KW-0500">Molybdenum</keyword>
<dbReference type="SUPFAM" id="SSF53218">
    <property type="entry name" value="Molybdenum cofactor biosynthesis proteins"/>
    <property type="match status" value="1"/>
</dbReference>
<dbReference type="PANTHER" id="PTHR10192">
    <property type="entry name" value="MOLYBDOPTERIN BIOSYNTHESIS PROTEIN"/>
    <property type="match status" value="1"/>
</dbReference>
<keyword evidence="7" id="KW-0479">Metal-binding</keyword>
<dbReference type="SUPFAM" id="SSF63882">
    <property type="entry name" value="MoeA N-terminal region -like"/>
    <property type="match status" value="1"/>
</dbReference>
<sequence>MPSPAMIPPERYVDEALAALRPLDAVPVRLEDAHGLVLAEDVTAALPVPPWTNSAMDGYALRAEDAAGAAERAPVVLPVSGDVPAGSAPAPLPPGTAMRIMTGAMLPEGADAVVRVEDTDQSPGPRPLPGAVAIHAAPGIGLNVRRASEGCAAGDPVMRAGTVLSATAISALASVGRDEVLARPRPRVAVVSTGAELVAPGQGLAPGTIPDSNSLLLAGLVRECGAAFAGARRSADTAEDLTRALVEAAGGADLVVTSGGVSAGAFDPLTMLATRAANTRTAPGARVRISFAKVAMQPGKPQGHGAVLSDDGREVPLLCLPGNPVSVLVSFTLVVAPALALLAGHPRTSATAAAASRARAAAAWTGPVGRRQYVPVRVVGAPSPPPEPLPAAPDGTGPALPWVEPTHRLGSGSHLVSSLGAAQALAVVDEGSAGARPGDVVGLIPLPSPARPY</sequence>
<dbReference type="Gene3D" id="2.40.340.10">
    <property type="entry name" value="MoeA, C-terminal, domain IV"/>
    <property type="match status" value="1"/>
</dbReference>
<dbReference type="Gene3D" id="3.90.105.10">
    <property type="entry name" value="Molybdopterin biosynthesis moea protein, domain 2"/>
    <property type="match status" value="1"/>
</dbReference>
<keyword evidence="10" id="KW-1185">Reference proteome</keyword>
<dbReference type="InterPro" id="IPR036135">
    <property type="entry name" value="MoeA_linker/N_sf"/>
</dbReference>
<dbReference type="NCBIfam" id="NF045515">
    <property type="entry name" value="Glp_gephyrin"/>
    <property type="match status" value="1"/>
</dbReference>
<accession>A0ABY1HY90</accession>
<dbReference type="InterPro" id="IPR038987">
    <property type="entry name" value="MoeA-like"/>
</dbReference>
<evidence type="ECO:0000256" key="7">
    <source>
        <dbReference type="RuleBase" id="RU365090"/>
    </source>
</evidence>
<dbReference type="InterPro" id="IPR005111">
    <property type="entry name" value="MoeA_C_domain_IV"/>
</dbReference>
<evidence type="ECO:0000259" key="8">
    <source>
        <dbReference type="SMART" id="SM00852"/>
    </source>
</evidence>
<evidence type="ECO:0000256" key="2">
    <source>
        <dbReference type="ARBA" id="ARBA00005046"/>
    </source>
</evidence>
<comment type="catalytic activity">
    <reaction evidence="6">
        <text>adenylyl-molybdopterin + molybdate = Mo-molybdopterin + AMP + H(+)</text>
        <dbReference type="Rhea" id="RHEA:35047"/>
        <dbReference type="ChEBI" id="CHEBI:15378"/>
        <dbReference type="ChEBI" id="CHEBI:36264"/>
        <dbReference type="ChEBI" id="CHEBI:62727"/>
        <dbReference type="ChEBI" id="CHEBI:71302"/>
        <dbReference type="ChEBI" id="CHEBI:456215"/>
        <dbReference type="EC" id="2.10.1.1"/>
    </reaction>
</comment>
<dbReference type="SMART" id="SM00852">
    <property type="entry name" value="MoCF_biosynth"/>
    <property type="match status" value="1"/>
</dbReference>
<evidence type="ECO:0000256" key="6">
    <source>
        <dbReference type="ARBA" id="ARBA00047317"/>
    </source>
</evidence>
<dbReference type="InterPro" id="IPR036688">
    <property type="entry name" value="MoeA_C_domain_IV_sf"/>
</dbReference>
<organism evidence="9 10">
    <name type="scientific">Actinomyces denticolens</name>
    <dbReference type="NCBI Taxonomy" id="52767"/>
    <lineage>
        <taxon>Bacteria</taxon>
        <taxon>Bacillati</taxon>
        <taxon>Actinomycetota</taxon>
        <taxon>Actinomycetes</taxon>
        <taxon>Actinomycetales</taxon>
        <taxon>Actinomycetaceae</taxon>
        <taxon>Actinomyces</taxon>
    </lineage>
</organism>
<comment type="caution">
    <text evidence="9">The sequence shown here is derived from an EMBL/GenBank/DDBJ whole genome shotgun (WGS) entry which is preliminary data.</text>
</comment>
<evidence type="ECO:0000256" key="4">
    <source>
        <dbReference type="ARBA" id="ARBA00022505"/>
    </source>
</evidence>
<comment type="function">
    <text evidence="1 7">Catalyzes the insertion of molybdate into adenylated molybdopterin with the concomitant release of AMP.</text>
</comment>
<comment type="similarity">
    <text evidence="3 7">Belongs to the MoeA family.</text>
</comment>
<feature type="domain" description="MoaB/Mog" evidence="8">
    <location>
        <begin position="189"/>
        <end position="341"/>
    </location>
</feature>
<dbReference type="InterPro" id="IPR036425">
    <property type="entry name" value="MoaB/Mog-like_dom_sf"/>
</dbReference>
<dbReference type="Proteomes" id="UP000184390">
    <property type="component" value="Unassembled WGS sequence"/>
</dbReference>
<proteinExistence type="inferred from homology"/>
<keyword evidence="7" id="KW-0808">Transferase</keyword>
<dbReference type="CDD" id="cd00887">
    <property type="entry name" value="MoeA"/>
    <property type="match status" value="1"/>
</dbReference>
<dbReference type="PANTHER" id="PTHR10192:SF5">
    <property type="entry name" value="GEPHYRIN"/>
    <property type="match status" value="1"/>
</dbReference>
<protein>
    <recommendedName>
        <fullName evidence="7">Molybdopterin molybdenumtransferase</fullName>
        <ecNumber evidence="7">2.10.1.1</ecNumber>
    </recommendedName>
</protein>
<dbReference type="InterPro" id="IPR005110">
    <property type="entry name" value="MoeA_linker/N"/>
</dbReference>
<reference evidence="9 10" key="1">
    <citation type="submission" date="2016-11" db="EMBL/GenBank/DDBJ databases">
        <authorList>
            <person name="Varghese N."/>
            <person name="Submissions S."/>
        </authorList>
    </citation>
    <scope>NUCLEOTIDE SEQUENCE [LARGE SCALE GENOMIC DNA]</scope>
    <source>
        <strain evidence="9 10">PA</strain>
    </source>
</reference>
<comment type="cofactor">
    <cofactor evidence="7">
        <name>Mg(2+)</name>
        <dbReference type="ChEBI" id="CHEBI:18420"/>
    </cofactor>
</comment>
<evidence type="ECO:0000256" key="1">
    <source>
        <dbReference type="ARBA" id="ARBA00002901"/>
    </source>
</evidence>
<dbReference type="EMBL" id="FQYL01000001">
    <property type="protein sequence ID" value="SHI30499.1"/>
    <property type="molecule type" value="Genomic_DNA"/>
</dbReference>